<keyword evidence="7" id="KW-0969">Cilium</keyword>
<dbReference type="InterPro" id="IPR046358">
    <property type="entry name" value="Flagellin_C"/>
</dbReference>
<dbReference type="GO" id="GO:0005198">
    <property type="term" value="F:structural molecule activity"/>
    <property type="evidence" value="ECO:0007669"/>
    <property type="project" value="UniProtKB-UniRule"/>
</dbReference>
<keyword evidence="3 4" id="KW-0975">Bacterial flagellum</keyword>
<dbReference type="STRING" id="86416.Clopa_2944"/>
<sequence length="271" mass="29108">MIVTHNMIYLNTANKLTKDEKNRSESMRKISSGLKINRAGDNAAGSGISTSLKAKILSLSRAQVNVQEGLGVTGAVTKSLDNIVNDSLGRLKELSMGAANATSGPFDKQAAQGEIEQILKDIDSTAAGTKYNGKNLLSPPLESISLQVGFRTEDTFKIDLFDATVENIGLSGINVLSKENALSAMDKIDKAIDMVSGYVSKAGAYETNLSYMSNSLSDYELKLTKSDSNIEDADVAKESLEFTQYNIITQATQALLVQANQSPESIIQLLK</sequence>
<dbReference type="EMBL" id="CP003261">
    <property type="protein sequence ID" value="AGK97780.1"/>
    <property type="molecule type" value="Genomic_DNA"/>
</dbReference>
<dbReference type="InterPro" id="IPR001492">
    <property type="entry name" value="Flagellin"/>
</dbReference>
<dbReference type="PRINTS" id="PR00207">
    <property type="entry name" value="FLAGELLIN"/>
</dbReference>
<evidence type="ECO:0000256" key="1">
    <source>
        <dbReference type="ARBA" id="ARBA00005709"/>
    </source>
</evidence>
<evidence type="ECO:0000259" key="6">
    <source>
        <dbReference type="Pfam" id="PF00700"/>
    </source>
</evidence>
<organism evidence="7 8">
    <name type="scientific">Clostridium pasteurianum BC1</name>
    <dbReference type="NCBI Taxonomy" id="86416"/>
    <lineage>
        <taxon>Bacteria</taxon>
        <taxon>Bacillati</taxon>
        <taxon>Bacillota</taxon>
        <taxon>Clostridia</taxon>
        <taxon>Eubacteriales</taxon>
        <taxon>Clostridiaceae</taxon>
        <taxon>Clostridium</taxon>
    </lineage>
</organism>
<gene>
    <name evidence="7" type="ORF">Clopa_2944</name>
</gene>
<dbReference type="HOGENOM" id="CLU_011142_2_0_9"/>
<dbReference type="PANTHER" id="PTHR42792">
    <property type="entry name" value="FLAGELLIN"/>
    <property type="match status" value="1"/>
</dbReference>
<dbReference type="Proteomes" id="UP000013523">
    <property type="component" value="Chromosome"/>
</dbReference>
<reference evidence="7 8" key="1">
    <citation type="submission" date="2012-01" db="EMBL/GenBank/DDBJ databases">
        <title>Complete sequence of chromosome of Clostridium pasteurianum BC1.</title>
        <authorList>
            <consortium name="US DOE Joint Genome Institute"/>
            <person name="Lucas S."/>
            <person name="Han J."/>
            <person name="Lapidus A."/>
            <person name="Cheng J.-F."/>
            <person name="Goodwin L."/>
            <person name="Pitluck S."/>
            <person name="Peters L."/>
            <person name="Mikhailova N."/>
            <person name="Teshima H."/>
            <person name="Detter J.C."/>
            <person name="Han C."/>
            <person name="Tapia R."/>
            <person name="Land M."/>
            <person name="Hauser L."/>
            <person name="Kyrpides N."/>
            <person name="Ivanova N."/>
            <person name="Pagani I."/>
            <person name="Dunn J."/>
            <person name="Taghavi S."/>
            <person name="Francis A."/>
            <person name="van der Lelie D."/>
            <person name="Woyke T."/>
        </authorList>
    </citation>
    <scope>NUCLEOTIDE SEQUENCE [LARGE SCALE GENOMIC DNA]</scope>
    <source>
        <strain evidence="7 8">BC1</strain>
    </source>
</reference>
<evidence type="ECO:0000313" key="7">
    <source>
        <dbReference type="EMBL" id="AGK97780.1"/>
    </source>
</evidence>
<keyword evidence="4" id="KW-0964">Secreted</keyword>
<dbReference type="InterPro" id="IPR001029">
    <property type="entry name" value="Flagellin_N"/>
</dbReference>
<dbReference type="AlphaFoldDB" id="R4KDT6"/>
<comment type="similarity">
    <text evidence="1 4">Belongs to the bacterial flagellin family.</text>
</comment>
<name>R4KDT6_CLOPA</name>
<evidence type="ECO:0000256" key="2">
    <source>
        <dbReference type="ARBA" id="ARBA00020110"/>
    </source>
</evidence>
<dbReference type="Pfam" id="PF00669">
    <property type="entry name" value="Flagellin_N"/>
    <property type="match status" value="1"/>
</dbReference>
<dbReference type="Pfam" id="PF00700">
    <property type="entry name" value="Flagellin_C"/>
    <property type="match status" value="1"/>
</dbReference>
<dbReference type="PATRIC" id="fig|86416.3.peg.2929"/>
<dbReference type="SUPFAM" id="SSF64518">
    <property type="entry name" value="Phase 1 flagellin"/>
    <property type="match status" value="1"/>
</dbReference>
<keyword evidence="7" id="KW-0282">Flagellum</keyword>
<comment type="function">
    <text evidence="4">Flagellin is the subunit protein which polymerizes to form the filaments of bacterial flagella.</text>
</comment>
<dbReference type="GO" id="GO:0009288">
    <property type="term" value="C:bacterial-type flagellum"/>
    <property type="evidence" value="ECO:0007669"/>
    <property type="project" value="UniProtKB-SubCell"/>
</dbReference>
<feature type="domain" description="Flagellin N-terminal" evidence="5">
    <location>
        <begin position="3"/>
        <end position="138"/>
    </location>
</feature>
<dbReference type="Gene3D" id="6.10.10.10">
    <property type="entry name" value="Flagellar export chaperone, C-terminal domain"/>
    <property type="match status" value="1"/>
</dbReference>
<evidence type="ECO:0000256" key="3">
    <source>
        <dbReference type="ARBA" id="ARBA00023143"/>
    </source>
</evidence>
<accession>R4KDT6</accession>
<keyword evidence="8" id="KW-1185">Reference proteome</keyword>
<dbReference type="PANTHER" id="PTHR42792:SF2">
    <property type="entry name" value="FLAGELLIN"/>
    <property type="match status" value="1"/>
</dbReference>
<feature type="domain" description="Flagellin C-terminal" evidence="6">
    <location>
        <begin position="185"/>
        <end position="270"/>
    </location>
</feature>
<dbReference type="eggNOG" id="COG1344">
    <property type="taxonomic scope" value="Bacteria"/>
</dbReference>
<dbReference type="Gene3D" id="1.20.1330.10">
    <property type="entry name" value="f41 fragment of flagellin, N-terminal domain"/>
    <property type="match status" value="1"/>
</dbReference>
<keyword evidence="7" id="KW-0966">Cell projection</keyword>
<dbReference type="InterPro" id="IPR042187">
    <property type="entry name" value="Flagellin_C_sub2"/>
</dbReference>
<proteinExistence type="inferred from homology"/>
<dbReference type="RefSeq" id="WP_015616074.1">
    <property type="nucleotide sequence ID" value="NC_021182.1"/>
</dbReference>
<evidence type="ECO:0000259" key="5">
    <source>
        <dbReference type="Pfam" id="PF00669"/>
    </source>
</evidence>
<dbReference type="OrthoDB" id="9796789at2"/>
<dbReference type="GO" id="GO:0005576">
    <property type="term" value="C:extracellular region"/>
    <property type="evidence" value="ECO:0007669"/>
    <property type="project" value="UniProtKB-SubCell"/>
</dbReference>
<protein>
    <recommendedName>
        <fullName evidence="2 4">Flagellin</fullName>
    </recommendedName>
</protein>
<evidence type="ECO:0000313" key="8">
    <source>
        <dbReference type="Proteomes" id="UP000013523"/>
    </source>
</evidence>
<dbReference type="KEGG" id="cpas:Clopa_2944"/>
<comment type="subcellular location">
    <subcellularLocation>
        <location evidence="4">Secreted</location>
    </subcellularLocation>
    <subcellularLocation>
        <location evidence="4">Bacterial flagellum</location>
    </subcellularLocation>
</comment>
<evidence type="ECO:0000256" key="4">
    <source>
        <dbReference type="RuleBase" id="RU362073"/>
    </source>
</evidence>